<dbReference type="SUPFAM" id="SSF101478">
    <property type="entry name" value="ADP-ribosylglycohydrolase"/>
    <property type="match status" value="2"/>
</dbReference>
<evidence type="ECO:0000256" key="10">
    <source>
        <dbReference type="ARBA" id="ARBA00023128"/>
    </source>
</evidence>
<evidence type="ECO:0000256" key="8">
    <source>
        <dbReference type="ARBA" id="ARBA00022989"/>
    </source>
</evidence>
<dbReference type="GO" id="GO:0045277">
    <property type="term" value="C:respiratory chain complex IV"/>
    <property type="evidence" value="ECO:0007669"/>
    <property type="project" value="InterPro"/>
</dbReference>
<keyword evidence="7" id="KW-0809">Transit peptide</keyword>
<feature type="binding site" evidence="12">
    <location>
        <position position="589"/>
    </location>
    <ligand>
        <name>Mg(2+)</name>
        <dbReference type="ChEBI" id="CHEBI:18420"/>
        <label>1</label>
    </ligand>
</feature>
<dbReference type="EMBL" id="CAJVPS010002097">
    <property type="protein sequence ID" value="CAG8560253.1"/>
    <property type="molecule type" value="Genomic_DNA"/>
</dbReference>
<feature type="binding site" evidence="12">
    <location>
        <position position="591"/>
    </location>
    <ligand>
        <name>Mg(2+)</name>
        <dbReference type="ChEBI" id="CHEBI:18420"/>
        <label>1</label>
    </ligand>
</feature>
<comment type="cofactor">
    <cofactor evidence="12">
        <name>Mg(2+)</name>
        <dbReference type="ChEBI" id="CHEBI:18420"/>
    </cofactor>
    <text evidence="12">Binds 2 magnesium ions per subunit.</text>
</comment>
<evidence type="ECO:0000256" key="12">
    <source>
        <dbReference type="PIRSR" id="PIRSR605502-1"/>
    </source>
</evidence>
<feature type="binding site" evidence="12">
    <location>
        <position position="229"/>
    </location>
    <ligand>
        <name>Mg(2+)</name>
        <dbReference type="ChEBI" id="CHEBI:18420"/>
        <label>1</label>
    </ligand>
</feature>
<feature type="region of interest" description="Disordered" evidence="13">
    <location>
        <begin position="445"/>
        <end position="466"/>
    </location>
</feature>
<dbReference type="CDD" id="cd00922">
    <property type="entry name" value="Cyt_c_Oxidase_IV"/>
    <property type="match status" value="1"/>
</dbReference>
<evidence type="ECO:0000256" key="3">
    <source>
        <dbReference type="ARBA" id="ARBA00004673"/>
    </source>
</evidence>
<keyword evidence="9" id="KW-0560">Oxidoreductase</keyword>
<dbReference type="InterPro" id="IPR050792">
    <property type="entry name" value="ADP-ribosylglycohydrolase"/>
</dbReference>
<dbReference type="InterPro" id="IPR036705">
    <property type="entry name" value="Ribosyl_crysJ1_sf"/>
</dbReference>
<dbReference type="AlphaFoldDB" id="A0A9N9BDR9"/>
<sequence length="638" mass="71389">MLRSPSLRLYQTVARSYTRRSASTASSVPSLTNLETRWKTLSSEEQSTLTKQLEDLQKKDWHELSLDQKRAAYYIAFGPHGPREPRDEPNQGLKVLAGVTITLMVSALLFKLSHYGVPYPRSFDKEWQEATNELMREQKANPITGISSEGNMDATSSTLSEEQVYDKLKGCLYGAALGDAVGLATEFLSKEKARELYGVGPIAFGTDQGYEIVCDTHRSRWESGDWTDDTDQQLLIIQSLLSTNGVFYTRDFAKRLFQWAEQGFPELENKPPCGIGLTVASVLRHDLFKSTPHRAAWDVWESYDCNLAANGALMRTAILGFPNYKDETKVVKQTLQATKVTHTDPRCCVSSVIVTVLISRLLRGDDHTSQDDVELDQSTKEMISKWMKSGKPTNNPEENIDLEDPPPETETSKKNIINKTFNRISKFIGKGSSSDNPPEWIKIALKKRRRQSSTTRPDVLIPDNPPASMDTFGADPKVFSLTQNVVNQYKFMLEVQMRAESDGSADNKRPRANRIFTKLEANTGVEALLSHCFPESLSTLKLDEQSSIGYVYKCLGSALYCFTRNLNDYSSEGDAFKRIITELTLEAGDADTNGAVAGALLGARIGYNKLPKEWISGLRFTDWLDDKIDRLYAIVTAG</sequence>
<dbReference type="SUPFAM" id="SSF81406">
    <property type="entry name" value="Mitochondrial cytochrome c oxidase subunit IV"/>
    <property type="match status" value="1"/>
</dbReference>
<accession>A0A9N9BDR9</accession>
<evidence type="ECO:0000256" key="13">
    <source>
        <dbReference type="SAM" id="MobiDB-lite"/>
    </source>
</evidence>
<name>A0A9N9BDR9_9GLOM</name>
<dbReference type="GO" id="GO:0016491">
    <property type="term" value="F:oxidoreductase activity"/>
    <property type="evidence" value="ECO:0007669"/>
    <property type="project" value="UniProtKB-KW"/>
</dbReference>
<dbReference type="Gene3D" id="1.10.4080.10">
    <property type="entry name" value="ADP-ribosylation/Crystallin J1"/>
    <property type="match status" value="2"/>
</dbReference>
<evidence type="ECO:0000256" key="9">
    <source>
        <dbReference type="ARBA" id="ARBA00023002"/>
    </source>
</evidence>
<proteinExistence type="inferred from homology"/>
<comment type="caution">
    <text evidence="14">The sequence shown here is derived from an EMBL/GenBank/DDBJ whole genome shotgun (WGS) entry which is preliminary data.</text>
</comment>
<dbReference type="PANTHER" id="PTHR16222:SF28">
    <property type="entry name" value="ADP-RIBOSYLGLYCOHYDROLASE"/>
    <property type="match status" value="1"/>
</dbReference>
<organism evidence="14 15">
    <name type="scientific">Ambispora leptoticha</name>
    <dbReference type="NCBI Taxonomy" id="144679"/>
    <lineage>
        <taxon>Eukaryota</taxon>
        <taxon>Fungi</taxon>
        <taxon>Fungi incertae sedis</taxon>
        <taxon>Mucoromycota</taxon>
        <taxon>Glomeromycotina</taxon>
        <taxon>Glomeromycetes</taxon>
        <taxon>Archaeosporales</taxon>
        <taxon>Ambisporaceae</taxon>
        <taxon>Ambispora</taxon>
    </lineage>
</organism>
<dbReference type="PANTHER" id="PTHR16222">
    <property type="entry name" value="ADP-RIBOSYLGLYCOHYDROLASE"/>
    <property type="match status" value="1"/>
</dbReference>
<feature type="binding site" evidence="12">
    <location>
        <position position="228"/>
    </location>
    <ligand>
        <name>Mg(2+)</name>
        <dbReference type="ChEBI" id="CHEBI:18420"/>
        <label>1</label>
    </ligand>
</feature>
<comment type="similarity">
    <text evidence="4">Belongs to the cytochrome c oxidase IV family.</text>
</comment>
<dbReference type="FunFam" id="1.10.442.10:FF:000002">
    <property type="entry name" value="Cytochrome c oxidase subunit V"/>
    <property type="match status" value="1"/>
</dbReference>
<evidence type="ECO:0000256" key="6">
    <source>
        <dbReference type="ARBA" id="ARBA00022792"/>
    </source>
</evidence>
<comment type="pathway">
    <text evidence="3">Energy metabolism; oxidative phosphorylation.</text>
</comment>
<keyword evidence="5" id="KW-0812">Transmembrane</keyword>
<comment type="subcellular location">
    <subcellularLocation>
        <location evidence="1">Mitochondrion inner membrane</location>
    </subcellularLocation>
    <subcellularLocation>
        <location evidence="2">Mitochondrion membrane</location>
        <topology evidence="2">Single-pass membrane protein</topology>
    </subcellularLocation>
</comment>
<feature type="binding site" evidence="12">
    <location>
        <position position="592"/>
    </location>
    <ligand>
        <name>Mg(2+)</name>
        <dbReference type="ChEBI" id="CHEBI:18420"/>
        <label>1</label>
    </ligand>
</feature>
<dbReference type="GO" id="GO:0046872">
    <property type="term" value="F:metal ion binding"/>
    <property type="evidence" value="ECO:0007669"/>
    <property type="project" value="UniProtKB-KW"/>
</dbReference>
<evidence type="ECO:0000313" key="14">
    <source>
        <dbReference type="EMBL" id="CAG8560253.1"/>
    </source>
</evidence>
<reference evidence="14" key="1">
    <citation type="submission" date="2021-06" db="EMBL/GenBank/DDBJ databases">
        <authorList>
            <person name="Kallberg Y."/>
            <person name="Tangrot J."/>
            <person name="Rosling A."/>
        </authorList>
    </citation>
    <scope>NUCLEOTIDE SEQUENCE</scope>
    <source>
        <strain evidence="14">FL130A</strain>
    </source>
</reference>
<protein>
    <submittedName>
        <fullName evidence="14">9932_t:CDS:1</fullName>
    </submittedName>
</protein>
<evidence type="ECO:0000256" key="1">
    <source>
        <dbReference type="ARBA" id="ARBA00004273"/>
    </source>
</evidence>
<evidence type="ECO:0000256" key="11">
    <source>
        <dbReference type="ARBA" id="ARBA00023136"/>
    </source>
</evidence>
<evidence type="ECO:0000256" key="7">
    <source>
        <dbReference type="ARBA" id="ARBA00022946"/>
    </source>
</evidence>
<dbReference type="Pfam" id="PF02936">
    <property type="entry name" value="COX4"/>
    <property type="match status" value="1"/>
</dbReference>
<dbReference type="Gene3D" id="1.10.442.10">
    <property type="entry name" value="Cytochrome c oxidase subunit IV"/>
    <property type="match status" value="1"/>
</dbReference>
<dbReference type="InterPro" id="IPR036639">
    <property type="entry name" value="Cyt_c_oxidase_su4_sf"/>
</dbReference>
<evidence type="ECO:0000256" key="5">
    <source>
        <dbReference type="ARBA" id="ARBA00022692"/>
    </source>
</evidence>
<keyword evidence="15" id="KW-1185">Reference proteome</keyword>
<dbReference type="OrthoDB" id="2021138at2759"/>
<keyword evidence="12" id="KW-0460">Magnesium</keyword>
<keyword evidence="6" id="KW-0999">Mitochondrion inner membrane</keyword>
<evidence type="ECO:0000256" key="4">
    <source>
        <dbReference type="ARBA" id="ARBA00008135"/>
    </source>
</evidence>
<dbReference type="Proteomes" id="UP000789508">
    <property type="component" value="Unassembled WGS sequence"/>
</dbReference>
<keyword evidence="11" id="KW-0472">Membrane</keyword>
<dbReference type="InterPro" id="IPR004203">
    <property type="entry name" value="Cyt_c_oxidase_su4_fam"/>
</dbReference>
<feature type="compositionally biased region" description="Acidic residues" evidence="13">
    <location>
        <begin position="398"/>
        <end position="407"/>
    </location>
</feature>
<evidence type="ECO:0000256" key="2">
    <source>
        <dbReference type="ARBA" id="ARBA00004304"/>
    </source>
</evidence>
<feature type="region of interest" description="Disordered" evidence="13">
    <location>
        <begin position="387"/>
        <end position="414"/>
    </location>
</feature>
<dbReference type="InterPro" id="IPR005502">
    <property type="entry name" value="Ribosyl_crysJ1"/>
</dbReference>
<keyword evidence="10" id="KW-0496">Mitochondrion</keyword>
<dbReference type="Pfam" id="PF03747">
    <property type="entry name" value="ADP_ribosyl_GH"/>
    <property type="match status" value="2"/>
</dbReference>
<keyword evidence="8" id="KW-1133">Transmembrane helix</keyword>
<gene>
    <name evidence="14" type="ORF">ALEPTO_LOCUS6317</name>
</gene>
<keyword evidence="12" id="KW-0479">Metal-binding</keyword>
<dbReference type="GO" id="GO:0005743">
    <property type="term" value="C:mitochondrial inner membrane"/>
    <property type="evidence" value="ECO:0007669"/>
    <property type="project" value="UniProtKB-SubCell"/>
</dbReference>
<evidence type="ECO:0000313" key="15">
    <source>
        <dbReference type="Proteomes" id="UP000789508"/>
    </source>
</evidence>
<dbReference type="GO" id="GO:0006123">
    <property type="term" value="P:mitochondrial electron transport, cytochrome c to oxygen"/>
    <property type="evidence" value="ECO:0007669"/>
    <property type="project" value="InterPro"/>
</dbReference>
<feature type="binding site" evidence="12">
    <location>
        <position position="227"/>
    </location>
    <ligand>
        <name>Mg(2+)</name>
        <dbReference type="ChEBI" id="CHEBI:18420"/>
        <label>1</label>
    </ligand>
</feature>